<keyword evidence="1" id="KW-0863">Zinc-finger</keyword>
<dbReference type="Pfam" id="PF08284">
    <property type="entry name" value="RVP_2"/>
    <property type="match status" value="1"/>
</dbReference>
<evidence type="ECO:0000313" key="4">
    <source>
        <dbReference type="Proteomes" id="UP000818029"/>
    </source>
</evidence>
<proteinExistence type="predicted"/>
<dbReference type="Proteomes" id="UP000818029">
    <property type="component" value="Chromosome D10"/>
</dbReference>
<dbReference type="InterPro" id="IPR001878">
    <property type="entry name" value="Znf_CCHC"/>
</dbReference>
<reference evidence="4" key="1">
    <citation type="journal article" date="2020" name="Nat. Genet.">
        <title>Genomic diversifications of five Gossypium allopolyploid species and their impact on cotton improvement.</title>
        <authorList>
            <person name="Chen Z.J."/>
            <person name="Sreedasyam A."/>
            <person name="Ando A."/>
            <person name="Song Q."/>
            <person name="De Santiago L.M."/>
            <person name="Hulse-Kemp A.M."/>
            <person name="Ding M."/>
            <person name="Ye W."/>
            <person name="Kirkbride R.C."/>
            <person name="Jenkins J."/>
            <person name="Plott C."/>
            <person name="Lovell J."/>
            <person name="Lin Y.M."/>
            <person name="Vaughn R."/>
            <person name="Liu B."/>
            <person name="Simpson S."/>
            <person name="Scheffler B.E."/>
            <person name="Wen L."/>
            <person name="Saski C.A."/>
            <person name="Grover C.E."/>
            <person name="Hu G."/>
            <person name="Conover J.L."/>
            <person name="Carlson J.W."/>
            <person name="Shu S."/>
            <person name="Boston L.B."/>
            <person name="Williams M."/>
            <person name="Peterson D.G."/>
            <person name="McGee K."/>
            <person name="Jones D.C."/>
            <person name="Wendel J.F."/>
            <person name="Stelly D.M."/>
            <person name="Grimwood J."/>
            <person name="Schmutz J."/>
        </authorList>
    </citation>
    <scope>NUCLEOTIDE SEQUENCE [LARGE SCALE GENOMIC DNA]</scope>
    <source>
        <strain evidence="4">cv. TM-1</strain>
    </source>
</reference>
<evidence type="ECO:0000256" key="2">
    <source>
        <dbReference type="SAM" id="MobiDB-lite"/>
    </source>
</evidence>
<keyword evidence="4" id="KW-1185">Reference proteome</keyword>
<evidence type="ECO:0000259" key="3">
    <source>
        <dbReference type="PROSITE" id="PS50158"/>
    </source>
</evidence>
<feature type="compositionally biased region" description="Basic and acidic residues" evidence="2">
    <location>
        <begin position="76"/>
        <end position="93"/>
    </location>
</feature>
<reference evidence="5" key="2">
    <citation type="submission" date="2025-08" db="UniProtKB">
        <authorList>
            <consortium name="RefSeq"/>
        </authorList>
    </citation>
    <scope>IDENTIFICATION</scope>
</reference>
<evidence type="ECO:0000256" key="1">
    <source>
        <dbReference type="PROSITE-ProRule" id="PRU00047"/>
    </source>
</evidence>
<organism evidence="4 5">
    <name type="scientific">Gossypium hirsutum</name>
    <name type="common">Upland cotton</name>
    <name type="synonym">Gossypium mexicanum</name>
    <dbReference type="NCBI Taxonomy" id="3635"/>
    <lineage>
        <taxon>Eukaryota</taxon>
        <taxon>Viridiplantae</taxon>
        <taxon>Streptophyta</taxon>
        <taxon>Embryophyta</taxon>
        <taxon>Tracheophyta</taxon>
        <taxon>Spermatophyta</taxon>
        <taxon>Magnoliopsida</taxon>
        <taxon>eudicotyledons</taxon>
        <taxon>Gunneridae</taxon>
        <taxon>Pentapetalae</taxon>
        <taxon>rosids</taxon>
        <taxon>malvids</taxon>
        <taxon>Malvales</taxon>
        <taxon>Malvaceae</taxon>
        <taxon>Malvoideae</taxon>
        <taxon>Gossypium</taxon>
    </lineage>
</organism>
<sequence>MDDLDCTSEQMLKEYKAEFLRLSHYARGIVATEYECCVRFEDGLRDELRLLIAPQRERDFAALVEKVKIVEDMKRSECQNRERDRSKFKKDSEPSIFSKRPKKKARFDGPVRAGVSVARPQPCSKCGRHHLGECWKKIGVCFRCGSKEHQGPDCPQRPTQMQAAGQGFVQPIRGGQQPPRGRGQVRGENGVGRRRGTYGRGVGNIETRQPILVITGMFLIHNVPYTALIDIGFTHSYIACTVSGT</sequence>
<gene>
    <name evidence="5" type="primary">LOC107915602</name>
</gene>
<dbReference type="GeneID" id="107915602"/>
<feature type="region of interest" description="Disordered" evidence="2">
    <location>
        <begin position="76"/>
        <end position="109"/>
    </location>
</feature>
<keyword evidence="1" id="KW-0479">Metal-binding</keyword>
<dbReference type="PaxDb" id="3635-A0A1U8KCK9"/>
<evidence type="ECO:0000313" key="5">
    <source>
        <dbReference type="RefSeq" id="XP_016700230.1"/>
    </source>
</evidence>
<dbReference type="RefSeq" id="XP_016700230.1">
    <property type="nucleotide sequence ID" value="XM_016844741.1"/>
</dbReference>
<keyword evidence="1" id="KW-0862">Zinc</keyword>
<protein>
    <recommendedName>
        <fullName evidence="3">CCHC-type domain-containing protein</fullName>
    </recommendedName>
</protein>
<feature type="domain" description="CCHC-type" evidence="3">
    <location>
        <begin position="141"/>
        <end position="156"/>
    </location>
</feature>
<name>A0A1U8KCK9_GOSHI</name>
<feature type="region of interest" description="Disordered" evidence="2">
    <location>
        <begin position="172"/>
        <end position="202"/>
    </location>
</feature>
<dbReference type="OrthoDB" id="1751882at2759"/>
<dbReference type="GO" id="GO:0008270">
    <property type="term" value="F:zinc ion binding"/>
    <property type="evidence" value="ECO:0007669"/>
    <property type="project" value="UniProtKB-KW"/>
</dbReference>
<dbReference type="PANTHER" id="PTHR34482:SF36">
    <property type="entry name" value="RETROTRANSPOSON GAG DOMAIN-CONTAINING PROTEIN"/>
    <property type="match status" value="1"/>
</dbReference>
<dbReference type="KEGG" id="ghi:107915602"/>
<dbReference type="AlphaFoldDB" id="A0A1U8KCK9"/>
<dbReference type="PANTHER" id="PTHR34482">
    <property type="entry name" value="DNA DAMAGE-INDUCIBLE PROTEIN 1-LIKE"/>
    <property type="match status" value="1"/>
</dbReference>
<dbReference type="PROSITE" id="PS50158">
    <property type="entry name" value="ZF_CCHC"/>
    <property type="match status" value="1"/>
</dbReference>
<accession>A0A1U8KCK9</accession>
<dbReference type="GO" id="GO:0003676">
    <property type="term" value="F:nucleic acid binding"/>
    <property type="evidence" value="ECO:0007669"/>
    <property type="project" value="InterPro"/>
</dbReference>
<feature type="compositionally biased region" description="Low complexity" evidence="2">
    <location>
        <begin position="172"/>
        <end position="188"/>
    </location>
</feature>